<evidence type="ECO:0000256" key="4">
    <source>
        <dbReference type="ARBA" id="ARBA00022989"/>
    </source>
</evidence>
<feature type="transmembrane region" description="Helical" evidence="6">
    <location>
        <begin position="207"/>
        <end position="228"/>
    </location>
</feature>
<dbReference type="RefSeq" id="WP_350258272.1">
    <property type="nucleotide sequence ID" value="NZ_CP138335.1"/>
</dbReference>
<keyword evidence="2" id="KW-0813">Transport</keyword>
<gene>
    <name evidence="7" type="ORF">SAC06_00485</name>
</gene>
<dbReference type="InterPro" id="IPR001204">
    <property type="entry name" value="Phos_transporter"/>
</dbReference>
<evidence type="ECO:0000256" key="3">
    <source>
        <dbReference type="ARBA" id="ARBA00022692"/>
    </source>
</evidence>
<keyword evidence="4 6" id="KW-1133">Transmembrane helix</keyword>
<dbReference type="GO" id="GO:0016020">
    <property type="term" value="C:membrane"/>
    <property type="evidence" value="ECO:0007669"/>
    <property type="project" value="UniProtKB-SubCell"/>
</dbReference>
<dbReference type="PANTHER" id="PTHR11101:SF80">
    <property type="entry name" value="PHOSPHATE TRANSPORTER"/>
    <property type="match status" value="1"/>
</dbReference>
<dbReference type="EMBL" id="CP138335">
    <property type="protein sequence ID" value="XBW08072.1"/>
    <property type="molecule type" value="Genomic_DNA"/>
</dbReference>
<comment type="subcellular location">
    <subcellularLocation>
        <location evidence="1">Membrane</location>
        <topology evidence="1">Multi-pass membrane protein</topology>
    </subcellularLocation>
</comment>
<organism evidence="7">
    <name type="scientific">Scrofimicrobium appendicitidis</name>
    <dbReference type="NCBI Taxonomy" id="3079930"/>
    <lineage>
        <taxon>Bacteria</taxon>
        <taxon>Bacillati</taxon>
        <taxon>Actinomycetota</taxon>
        <taxon>Actinomycetes</taxon>
        <taxon>Actinomycetales</taxon>
        <taxon>Actinomycetaceae</taxon>
        <taxon>Scrofimicrobium</taxon>
    </lineage>
</organism>
<feature type="transmembrane region" description="Helical" evidence="6">
    <location>
        <begin position="125"/>
        <end position="147"/>
    </location>
</feature>
<name>A0AAU7V8C2_9ACTO</name>
<dbReference type="PANTHER" id="PTHR11101">
    <property type="entry name" value="PHOSPHATE TRANSPORTER"/>
    <property type="match status" value="1"/>
</dbReference>
<evidence type="ECO:0000256" key="5">
    <source>
        <dbReference type="ARBA" id="ARBA00023136"/>
    </source>
</evidence>
<evidence type="ECO:0000256" key="2">
    <source>
        <dbReference type="ARBA" id="ARBA00022448"/>
    </source>
</evidence>
<feature type="transmembrane region" description="Helical" evidence="6">
    <location>
        <begin position="36"/>
        <end position="56"/>
    </location>
</feature>
<sequence length="318" mass="32874">MFYLLLISALAFVFVNGRNDGAALVAIATQTTGVRLYYPLLLLWLFLPLVPLLGVWKVADSLRQMAGLESMALASACCVLLSTLLTVWGSGRIGIPTSITLALVGALSGDALARSVPLDGALLGRTVGLGLLAPFVAALIAALISLLPFHPPRPFSANRWLKSFRATALTLLALAYAANDGQKVLFAVALILAAPVGTVALNVPIMFAASTLFIAGAIAGLPSASRFLRHGITALDPLKLLQAELATGVTVLAGSAVGTPLSMTQSITGALLGTGLVRSTRAVRWDGIARIGVAWIWTLPAAGLLAFGAEKLVSTLSS</sequence>
<feature type="transmembrane region" description="Helical" evidence="6">
    <location>
        <begin position="68"/>
        <end position="87"/>
    </location>
</feature>
<dbReference type="KEGG" id="sapp:SAC06_00485"/>
<feature type="transmembrane region" description="Helical" evidence="6">
    <location>
        <begin position="288"/>
        <end position="309"/>
    </location>
</feature>
<accession>A0AAU7V8C2</accession>
<keyword evidence="5 6" id="KW-0472">Membrane</keyword>
<dbReference type="GO" id="GO:0035435">
    <property type="term" value="P:phosphate ion transmembrane transport"/>
    <property type="evidence" value="ECO:0007669"/>
    <property type="project" value="TreeGrafter"/>
</dbReference>
<reference evidence="7" key="1">
    <citation type="submission" date="2023-11" db="EMBL/GenBank/DDBJ databases">
        <title>Scrofimicrobium hongkongense sp. nov., isolated from a patient with peritonitis.</title>
        <authorList>
            <person name="Lao H.Y."/>
            <person name="Wong A.Y.P."/>
            <person name="Ng T.L."/>
            <person name="Wong R.Y.L."/>
            <person name="Yau M.C.Y."/>
            <person name="Lam J.Y.W."/>
            <person name="Siu G.K.H."/>
        </authorList>
    </citation>
    <scope>NUCLEOTIDE SEQUENCE</scope>
    <source>
        <strain evidence="7">R131</strain>
    </source>
</reference>
<dbReference type="Pfam" id="PF01384">
    <property type="entry name" value="PHO4"/>
    <property type="match status" value="1"/>
</dbReference>
<evidence type="ECO:0000313" key="7">
    <source>
        <dbReference type="EMBL" id="XBW08072.1"/>
    </source>
</evidence>
<dbReference type="GO" id="GO:0005315">
    <property type="term" value="F:phosphate transmembrane transporter activity"/>
    <property type="evidence" value="ECO:0007669"/>
    <property type="project" value="InterPro"/>
</dbReference>
<keyword evidence="3 6" id="KW-0812">Transmembrane</keyword>
<feature type="transmembrane region" description="Helical" evidence="6">
    <location>
        <begin position="184"/>
        <end position="201"/>
    </location>
</feature>
<protein>
    <submittedName>
        <fullName evidence="7">Inorganic phosphate transporter</fullName>
    </submittedName>
</protein>
<evidence type="ECO:0000256" key="6">
    <source>
        <dbReference type="SAM" id="Phobius"/>
    </source>
</evidence>
<proteinExistence type="predicted"/>
<feature type="transmembrane region" description="Helical" evidence="6">
    <location>
        <begin position="93"/>
        <end position="113"/>
    </location>
</feature>
<evidence type="ECO:0000256" key="1">
    <source>
        <dbReference type="ARBA" id="ARBA00004141"/>
    </source>
</evidence>
<dbReference type="AlphaFoldDB" id="A0AAU7V8C2"/>